<sequence length="1282" mass="139093">DLALGTVVNYDPVKGFGFLQAEGIHGDIFFSRGELPEKLRESEKREQVVGQKMEFELYRNTEGKLRGKRFLILPPAGSKSATPPLGPRARGKILKYDKSKGFGFISCKYANDVFFMRSQLPKEYIECSMEELKELDVSFEMYMKQPGKPRANAIEVLGKDGSPEQGEFPGEEVFPEESKKAKSGEVLSGVIINFEPVKGYGFLKSDNVEERIDGAKRNPRTLAQPAIGWPQPVPAYAAEQFAAVELRVQQAREQADSTIAAVRRVQMDAERQVAGFAAARTRAEELSTQAMRRAARAEVSLEAARAAAAAAIRAASEAARAETAAAVRAANEAARADTAAAIRAAREAAQAEAAAAIRLAEEENERIRRNAKSIIQRLKGTPQATEPSFQAMNSAARAFVSATGLMKLPAEQAHAKAQKLRDTLFERIRKGEKLPQMILLQDAQQIISFCDREYGTGDKVKERQPAAPPALAAAGARRDEEDMPPHRRGVQQLRCAIRKGPRGVIMNFQRRIQYGPYGPQISQVKVATYKTSRDTLWFSRPGAYVCCDACLKAVPQSRGSLQGAPQRSRFAHDEFLCTDCMMNGVGPGSGLTIAGPGSGMTVAGSGSGVADLADRRPPNTATDAEVLGTKERRARPEGPCCDQASPSNGCSRPSCEGWVEVGQQEAGAESFGSFVSRARSRSNQSGRKEGKDASHNRSGKKVENTHHSPNRGEGEMEDRDRSKESQSERGAMNQERNEKRRRVWQQDEEDTEGQQQDKEDTEGQQQDEEDIQDQQSDGGSTSVTCCCDRCITLPVRSRVRCVCRLCHKGLAPTFSRAVAAAAAVCQVHCARATAVHTEMRVSSQTTMVIVILMTALILAAMWWTMAGRVRASRVAIVNASPSDERDRKCLNCEALGEEVVALVSVIDRLDDRIEVLENSATRAVEPTQGGGVTAAAKPTQGGGGAAVRKSGRQLIVPPSVRRRPPARNSVGGEQQTCGGMMPTETEKLAREIVEGVAAMAAKRPPGDPRRWQKAVEEDSASAVESDYGHIQPGDAAVPVFVAKTRRGSDSGWPPLAGAAHAMTLRRAATATDSPGGTPHSAACRLRRGKWRQEKTSIQDFGEHVVVPKNRWTRLGKDADRERGALERLREVPSSVVAGDGPVSAGAKEFARQAMWNCQRSDNRQAKSWRSGFIGALPSADGRKAHEVTHLPYQQWRPVCVSCKAADSPHHRLPEEGADGTPVVEFDYGFVSPTGQADECEAPVVLVARAETSAQCVTGVDTKCVTRVDTTFSAEVPGEGCKC</sequence>
<dbReference type="SUPFAM" id="SSF50249">
    <property type="entry name" value="Nucleic acid-binding proteins"/>
    <property type="match status" value="2"/>
</dbReference>
<evidence type="ECO:0000313" key="4">
    <source>
        <dbReference type="Proteomes" id="UP000654075"/>
    </source>
</evidence>
<reference evidence="3" key="1">
    <citation type="submission" date="2021-02" db="EMBL/GenBank/DDBJ databases">
        <authorList>
            <person name="Dougan E. K."/>
            <person name="Rhodes N."/>
            <person name="Thang M."/>
            <person name="Chan C."/>
        </authorList>
    </citation>
    <scope>NUCLEOTIDE SEQUENCE</scope>
</reference>
<proteinExistence type="predicted"/>
<evidence type="ECO:0000256" key="2">
    <source>
        <dbReference type="SAM" id="MobiDB-lite"/>
    </source>
</evidence>
<organism evidence="3 4">
    <name type="scientific">Polarella glacialis</name>
    <name type="common">Dinoflagellate</name>
    <dbReference type="NCBI Taxonomy" id="89957"/>
    <lineage>
        <taxon>Eukaryota</taxon>
        <taxon>Sar</taxon>
        <taxon>Alveolata</taxon>
        <taxon>Dinophyceae</taxon>
        <taxon>Suessiales</taxon>
        <taxon>Suessiaceae</taxon>
        <taxon>Polarella</taxon>
    </lineage>
</organism>
<evidence type="ECO:0008006" key="5">
    <source>
        <dbReference type="Google" id="ProtNLM"/>
    </source>
</evidence>
<feature type="region of interest" description="Disordered" evidence="2">
    <location>
        <begin position="459"/>
        <end position="488"/>
    </location>
</feature>
<protein>
    <recommendedName>
        <fullName evidence="5">CSD domain-containing protein</fullName>
    </recommendedName>
</protein>
<dbReference type="InterPro" id="IPR012340">
    <property type="entry name" value="NA-bd_OB-fold"/>
</dbReference>
<feature type="region of interest" description="Disordered" evidence="2">
    <location>
        <begin position="668"/>
        <end position="782"/>
    </location>
</feature>
<dbReference type="Gene3D" id="2.40.50.140">
    <property type="entry name" value="Nucleic acid-binding proteins"/>
    <property type="match status" value="2"/>
</dbReference>
<feature type="coiled-coil region" evidence="1">
    <location>
        <begin position="346"/>
        <end position="377"/>
    </location>
</feature>
<feature type="compositionally biased region" description="Basic and acidic residues" evidence="2">
    <location>
        <begin position="686"/>
        <end position="727"/>
    </location>
</feature>
<feature type="region of interest" description="Disordered" evidence="2">
    <location>
        <begin position="605"/>
        <end position="654"/>
    </location>
</feature>
<feature type="region of interest" description="Disordered" evidence="2">
    <location>
        <begin position="927"/>
        <end position="946"/>
    </location>
</feature>
<feature type="compositionally biased region" description="Low complexity" evidence="2">
    <location>
        <begin position="773"/>
        <end position="782"/>
    </location>
</feature>
<keyword evidence="4" id="KW-1185">Reference proteome</keyword>
<evidence type="ECO:0000256" key="1">
    <source>
        <dbReference type="SAM" id="Coils"/>
    </source>
</evidence>
<feature type="non-terminal residue" evidence="3">
    <location>
        <position position="1"/>
    </location>
</feature>
<name>A0A813H5M9_POLGL</name>
<feature type="compositionally biased region" description="Acidic residues" evidence="2">
    <location>
        <begin position="759"/>
        <end position="772"/>
    </location>
</feature>
<feature type="compositionally biased region" description="Basic and acidic residues" evidence="2">
    <location>
        <begin position="476"/>
        <end position="485"/>
    </location>
</feature>
<comment type="caution">
    <text evidence="3">The sequence shown here is derived from an EMBL/GenBank/DDBJ whole genome shotgun (WGS) entry which is preliminary data.</text>
</comment>
<feature type="region of interest" description="Disordered" evidence="2">
    <location>
        <begin position="960"/>
        <end position="980"/>
    </location>
</feature>
<dbReference type="EMBL" id="CAJNNV010030570">
    <property type="protein sequence ID" value="CAE8632954.1"/>
    <property type="molecule type" value="Genomic_DNA"/>
</dbReference>
<dbReference type="Proteomes" id="UP000654075">
    <property type="component" value="Unassembled WGS sequence"/>
</dbReference>
<accession>A0A813H5M9</accession>
<gene>
    <name evidence="3" type="ORF">PGLA1383_LOCUS48875</name>
</gene>
<evidence type="ECO:0000313" key="3">
    <source>
        <dbReference type="EMBL" id="CAE8632954.1"/>
    </source>
</evidence>
<keyword evidence="1" id="KW-0175">Coiled coil</keyword>